<dbReference type="Gene3D" id="2.40.160.120">
    <property type="match status" value="1"/>
</dbReference>
<comment type="caution">
    <text evidence="3">The sequence shown here is derived from an EMBL/GenBank/DDBJ whole genome shotgun (WGS) entry which is preliminary data.</text>
</comment>
<dbReference type="PANTHER" id="PTHR10972:SF184">
    <property type="entry name" value="OXYSTEROL-BINDING PROTEIN HOMOLOG 4-RELATED"/>
    <property type="match status" value="1"/>
</dbReference>
<reference evidence="3" key="2">
    <citation type="journal article" date="2023" name="IMA Fungus">
        <title>Comparative genomic study of the Penicillium genus elucidates a diverse pangenome and 15 lateral gene transfer events.</title>
        <authorList>
            <person name="Petersen C."/>
            <person name="Sorensen T."/>
            <person name="Nielsen M.R."/>
            <person name="Sondergaard T.E."/>
            <person name="Sorensen J.L."/>
            <person name="Fitzpatrick D.A."/>
            <person name="Frisvad J.C."/>
            <person name="Nielsen K.L."/>
        </authorList>
    </citation>
    <scope>NUCLEOTIDE SEQUENCE</scope>
    <source>
        <strain evidence="3">IBT 21472</strain>
    </source>
</reference>
<dbReference type="SUPFAM" id="SSF144000">
    <property type="entry name" value="Oxysterol-binding protein-like"/>
    <property type="match status" value="1"/>
</dbReference>
<name>A0A9W9H3C2_9EURO</name>
<dbReference type="AlphaFoldDB" id="A0A9W9H3C2"/>
<organism evidence="3 4">
    <name type="scientific">Penicillium atrosanguineum</name>
    <dbReference type="NCBI Taxonomy" id="1132637"/>
    <lineage>
        <taxon>Eukaryota</taxon>
        <taxon>Fungi</taxon>
        <taxon>Dikarya</taxon>
        <taxon>Ascomycota</taxon>
        <taxon>Pezizomycotina</taxon>
        <taxon>Eurotiomycetes</taxon>
        <taxon>Eurotiomycetidae</taxon>
        <taxon>Eurotiales</taxon>
        <taxon>Aspergillaceae</taxon>
        <taxon>Penicillium</taxon>
    </lineage>
</organism>
<comment type="similarity">
    <text evidence="1 2">Belongs to the OSBP family.</text>
</comment>
<accession>A0A9W9H3C2</accession>
<evidence type="ECO:0000256" key="2">
    <source>
        <dbReference type="RuleBase" id="RU003844"/>
    </source>
</evidence>
<dbReference type="GO" id="GO:0016020">
    <property type="term" value="C:membrane"/>
    <property type="evidence" value="ECO:0007669"/>
    <property type="project" value="TreeGrafter"/>
</dbReference>
<evidence type="ECO:0000256" key="1">
    <source>
        <dbReference type="ARBA" id="ARBA00008842"/>
    </source>
</evidence>
<dbReference type="InterPro" id="IPR037239">
    <property type="entry name" value="OSBP_sf"/>
</dbReference>
<proteinExistence type="inferred from homology"/>
<reference evidence="3" key="1">
    <citation type="submission" date="2022-12" db="EMBL/GenBank/DDBJ databases">
        <authorList>
            <person name="Petersen C."/>
        </authorList>
    </citation>
    <scope>NUCLEOTIDE SEQUENCE</scope>
    <source>
        <strain evidence="3">IBT 21472</strain>
    </source>
</reference>
<dbReference type="Gene3D" id="1.10.287.2720">
    <property type="match status" value="1"/>
</dbReference>
<dbReference type="GO" id="GO:0008142">
    <property type="term" value="F:oxysterol binding"/>
    <property type="evidence" value="ECO:0007669"/>
    <property type="project" value="TreeGrafter"/>
</dbReference>
<dbReference type="Gene3D" id="3.30.70.3490">
    <property type="match status" value="1"/>
</dbReference>
<dbReference type="GO" id="GO:0005829">
    <property type="term" value="C:cytosol"/>
    <property type="evidence" value="ECO:0007669"/>
    <property type="project" value="TreeGrafter"/>
</dbReference>
<dbReference type="PROSITE" id="PS01013">
    <property type="entry name" value="OSBP"/>
    <property type="match status" value="1"/>
</dbReference>
<dbReference type="InterPro" id="IPR018494">
    <property type="entry name" value="Oxysterol-bd_CS"/>
</dbReference>
<evidence type="ECO:0000313" key="3">
    <source>
        <dbReference type="EMBL" id="KAJ5302790.1"/>
    </source>
</evidence>
<sequence>MSPEKKTFSYDSAQSTGTWSAFLKSITSFKGDISTLTAPPFLLSSTSLIEYSAHWAEHPEVFIAPSKEPNPEKRALLVLKWFLTTLRQQYFSRSEKLGSEKKPLNPFLGELFIGSWLPGSNDVGETTLISEQVSHHPPSTAYAIRNEEHGVELQGYNAQKVSFFANVRIKQFGHALYKVAPPGSSEKETYMITLPALRVHSLFYGSPFVELENSAKIASSNGFIAEIDFLSKGWFSGKKDFFTATLYKESGGKEDPIYNVHGQWSGNFLIRKNMEEVDHWDATENTTTPLTLAPIEQQDLYESRRAWRDVSNSIRKNDMGAVSRYKARIEQAQRELRRVEKAEGREWKRRFFNRIGPEDDDATVQELASLLGFAPNLNCDKTGGIWRFDAHRAAGAQPPYYEIDGERFGLTD</sequence>
<dbReference type="PANTHER" id="PTHR10972">
    <property type="entry name" value="OXYSTEROL-BINDING PROTEIN-RELATED"/>
    <property type="match status" value="1"/>
</dbReference>
<dbReference type="Proteomes" id="UP001147746">
    <property type="component" value="Unassembled WGS sequence"/>
</dbReference>
<keyword evidence="4" id="KW-1185">Reference proteome</keyword>
<dbReference type="InterPro" id="IPR000648">
    <property type="entry name" value="Oxysterol-bd"/>
</dbReference>
<dbReference type="EMBL" id="JAPZBO010000009">
    <property type="protein sequence ID" value="KAJ5302790.1"/>
    <property type="molecule type" value="Genomic_DNA"/>
</dbReference>
<protein>
    <recommendedName>
        <fullName evidence="5">Oxysterol-binding protein</fullName>
    </recommendedName>
</protein>
<gene>
    <name evidence="3" type="ORF">N7476_009589</name>
</gene>
<dbReference type="GO" id="GO:0120009">
    <property type="term" value="P:intermembrane lipid transfer"/>
    <property type="evidence" value="ECO:0007669"/>
    <property type="project" value="UniProtKB-ARBA"/>
</dbReference>
<dbReference type="Gene3D" id="6.10.250.1430">
    <property type="match status" value="1"/>
</dbReference>
<evidence type="ECO:0008006" key="5">
    <source>
        <dbReference type="Google" id="ProtNLM"/>
    </source>
</evidence>
<dbReference type="Pfam" id="PF01237">
    <property type="entry name" value="Oxysterol_BP"/>
    <property type="match status" value="1"/>
</dbReference>
<dbReference type="FunFam" id="2.40.160.120:FF:000010">
    <property type="entry name" value="Oxysterol-binding protein homolog 4"/>
    <property type="match status" value="1"/>
</dbReference>
<dbReference type="OrthoDB" id="14833at2759"/>
<evidence type="ECO:0000313" key="4">
    <source>
        <dbReference type="Proteomes" id="UP001147746"/>
    </source>
</evidence>